<dbReference type="InterPro" id="IPR027417">
    <property type="entry name" value="P-loop_NTPase"/>
</dbReference>
<dbReference type="InterPro" id="IPR051309">
    <property type="entry name" value="ABCF_ATPase"/>
</dbReference>
<dbReference type="SMART" id="SM00382">
    <property type="entry name" value="AAA"/>
    <property type="match status" value="2"/>
</dbReference>
<comment type="caution">
    <text evidence="5">The sequence shown here is derived from an EMBL/GenBank/DDBJ whole genome shotgun (WGS) entry which is preliminary data.</text>
</comment>
<dbReference type="CDD" id="cd03221">
    <property type="entry name" value="ABCF_EF-3"/>
    <property type="match status" value="2"/>
</dbReference>
<dbReference type="Gene3D" id="3.40.50.300">
    <property type="entry name" value="P-loop containing nucleotide triphosphate hydrolases"/>
    <property type="match status" value="3"/>
</dbReference>
<reference evidence="5 6" key="1">
    <citation type="submission" date="2018-02" db="EMBL/GenBank/DDBJ databases">
        <title>Jeotgalibacillus proteolyticum sp. nov. a protease producing bacterium isolated from ocean sediments of Laizhou Bay.</title>
        <authorList>
            <person name="Li Y."/>
        </authorList>
    </citation>
    <scope>NUCLEOTIDE SEQUENCE [LARGE SCALE GENOMIC DNA]</scope>
    <source>
        <strain evidence="5 6">22-7</strain>
    </source>
</reference>
<evidence type="ECO:0000256" key="3">
    <source>
        <dbReference type="SAM" id="Coils"/>
    </source>
</evidence>
<feature type="domain" description="ABC transporter" evidence="4">
    <location>
        <begin position="268"/>
        <end position="484"/>
    </location>
</feature>
<keyword evidence="6" id="KW-1185">Reference proteome</keyword>
<evidence type="ECO:0000256" key="1">
    <source>
        <dbReference type="ARBA" id="ARBA00022741"/>
    </source>
</evidence>
<dbReference type="Pfam" id="PF12848">
    <property type="entry name" value="ABC_tran_Xtn"/>
    <property type="match status" value="1"/>
</dbReference>
<organism evidence="5 6">
    <name type="scientific">Jeotgalibacillus proteolyticus</name>
    <dbReference type="NCBI Taxonomy" id="2082395"/>
    <lineage>
        <taxon>Bacteria</taxon>
        <taxon>Bacillati</taxon>
        <taxon>Bacillota</taxon>
        <taxon>Bacilli</taxon>
        <taxon>Bacillales</taxon>
        <taxon>Caryophanaceae</taxon>
        <taxon>Jeotgalibacillus</taxon>
    </lineage>
</organism>
<dbReference type="AlphaFoldDB" id="A0A2S5GCL9"/>
<dbReference type="InterPro" id="IPR032781">
    <property type="entry name" value="ABC_tran_Xtn"/>
</dbReference>
<dbReference type="PANTHER" id="PTHR42855:SF1">
    <property type="entry name" value="ABC TRANSPORTER DOMAIN-CONTAINING PROTEIN"/>
    <property type="match status" value="1"/>
</dbReference>
<dbReference type="InterPro" id="IPR003593">
    <property type="entry name" value="AAA+_ATPase"/>
</dbReference>
<dbReference type="PANTHER" id="PTHR42855">
    <property type="entry name" value="ABC TRANSPORTER ATP-BINDING SUBUNIT"/>
    <property type="match status" value="1"/>
</dbReference>
<dbReference type="Proteomes" id="UP000239047">
    <property type="component" value="Unassembled WGS sequence"/>
</dbReference>
<dbReference type="NCBIfam" id="NF000355">
    <property type="entry name" value="ribo_prot_ABC_F"/>
    <property type="match status" value="1"/>
</dbReference>
<evidence type="ECO:0000313" key="5">
    <source>
        <dbReference type="EMBL" id="PPA70698.1"/>
    </source>
</evidence>
<name>A0A2S5GCL9_9BACL</name>
<dbReference type="OrthoDB" id="9760950at2"/>
<feature type="coiled-coil region" evidence="3">
    <location>
        <begin position="171"/>
        <end position="205"/>
    </location>
</feature>
<dbReference type="PROSITE" id="PS50893">
    <property type="entry name" value="ABC_TRANSPORTER_2"/>
    <property type="match status" value="2"/>
</dbReference>
<keyword evidence="1" id="KW-0547">Nucleotide-binding</keyword>
<dbReference type="GO" id="GO:0005524">
    <property type="term" value="F:ATP binding"/>
    <property type="evidence" value="ECO:0007669"/>
    <property type="project" value="UniProtKB-KW"/>
</dbReference>
<dbReference type="RefSeq" id="WP_104057448.1">
    <property type="nucleotide sequence ID" value="NZ_PREZ01000003.1"/>
</dbReference>
<keyword evidence="3" id="KW-0175">Coiled coil</keyword>
<gene>
    <name evidence="5" type="ORF">C4B60_07835</name>
</gene>
<evidence type="ECO:0000313" key="6">
    <source>
        <dbReference type="Proteomes" id="UP000239047"/>
    </source>
</evidence>
<dbReference type="EMBL" id="PREZ01000003">
    <property type="protein sequence ID" value="PPA70698.1"/>
    <property type="molecule type" value="Genomic_DNA"/>
</dbReference>
<evidence type="ECO:0000259" key="4">
    <source>
        <dbReference type="PROSITE" id="PS50893"/>
    </source>
</evidence>
<dbReference type="SUPFAM" id="SSF52540">
    <property type="entry name" value="P-loop containing nucleoside triphosphate hydrolases"/>
    <property type="match status" value="2"/>
</dbReference>
<dbReference type="GO" id="GO:0016887">
    <property type="term" value="F:ATP hydrolysis activity"/>
    <property type="evidence" value="ECO:0007669"/>
    <property type="project" value="InterPro"/>
</dbReference>
<proteinExistence type="predicted"/>
<dbReference type="InterPro" id="IPR003439">
    <property type="entry name" value="ABC_transporter-like_ATP-bd"/>
</dbReference>
<protein>
    <recommendedName>
        <fullName evidence="4">ABC transporter domain-containing protein</fullName>
    </recommendedName>
</protein>
<dbReference type="Pfam" id="PF00005">
    <property type="entry name" value="ABC_tran"/>
    <property type="match status" value="2"/>
</dbReference>
<evidence type="ECO:0000256" key="2">
    <source>
        <dbReference type="ARBA" id="ARBA00022840"/>
    </source>
</evidence>
<sequence length="518" mass="58924">MVLLEANNLKKTVRDRLLFDIEQLRIQPGDRIGLVGSNGSGKTTLLEILAGKQKADEGTIDTYSKSYLLPQLKRTDTVKSGGEITQEYINQALAAKTEILFADEPTTNLDTLKLAQLEKRLKRFSGALVLVSHDRAFLDHLCKKIWEIEDGKVEEYKGNYTAFTDQKELKKRQHEEAFDQYMKKKKQLEEAIAQKEQRAERATVKPKNGGALSGFSSPYFAKKQKKLHKTASALETKLEQLKTVEKPKKPPVVKMNLPNEEAIKNRTVLTINAHRVTAGEHLLFYSPSFSIHGGEKVALIGKNGSGKTTFLKEIMADSELVRLSPAAKIGYFSQNLDILNPEKSILENIKETAIHQEDLIRTVLARLHFFREDVYKKVGVLSGGERVKTAFAKVFLSDLNTLILDEPTNYLDIQAVEALEQLLIDFKGTVLFVSHDRRLMERTATRVVEIKDQAMQVYQGSYTEFLQYTPVQQRDENEDERLKLETKISEVLSRLSLEPSEELDQEFKELLNRKNQLK</sequence>
<feature type="domain" description="ABC transporter" evidence="4">
    <location>
        <begin position="4"/>
        <end position="175"/>
    </location>
</feature>
<dbReference type="NCBIfam" id="NF000170">
    <property type="entry name" value="ABCF_Vga_all"/>
    <property type="match status" value="1"/>
</dbReference>
<keyword evidence="2" id="KW-0067">ATP-binding</keyword>
<accession>A0A2S5GCL9</accession>